<evidence type="ECO:0000256" key="7">
    <source>
        <dbReference type="SAM" id="MobiDB-lite"/>
    </source>
</evidence>
<reference evidence="10" key="1">
    <citation type="submission" date="2024-02" db="UniProtKB">
        <authorList>
            <consortium name="WormBaseParasite"/>
        </authorList>
    </citation>
    <scope>IDENTIFICATION</scope>
</reference>
<keyword evidence="5 6" id="KW-0472">Membrane</keyword>
<evidence type="ECO:0000256" key="5">
    <source>
        <dbReference type="ARBA" id="ARBA00023136"/>
    </source>
</evidence>
<keyword evidence="3 6" id="KW-0812">Transmembrane</keyword>
<evidence type="ECO:0000313" key="9">
    <source>
        <dbReference type="Proteomes" id="UP000035681"/>
    </source>
</evidence>
<comment type="similarity">
    <text evidence="2 6">Belongs to the anoctamin family.</text>
</comment>
<proteinExistence type="inferred from homology"/>
<feature type="transmembrane region" description="Helical" evidence="6">
    <location>
        <begin position="403"/>
        <end position="425"/>
    </location>
</feature>
<dbReference type="InterPro" id="IPR007632">
    <property type="entry name" value="Anoctamin"/>
</dbReference>
<keyword evidence="4 6" id="KW-1133">Transmembrane helix</keyword>
<dbReference type="GO" id="GO:0005254">
    <property type="term" value="F:chloride channel activity"/>
    <property type="evidence" value="ECO:0007669"/>
    <property type="project" value="TreeGrafter"/>
</dbReference>
<evidence type="ECO:0000256" key="1">
    <source>
        <dbReference type="ARBA" id="ARBA00004141"/>
    </source>
</evidence>
<feature type="transmembrane region" description="Helical" evidence="6">
    <location>
        <begin position="366"/>
        <end position="391"/>
    </location>
</feature>
<comment type="subcellular location">
    <subcellularLocation>
        <location evidence="1 6">Membrane</location>
        <topology evidence="1 6">Multi-pass membrane protein</topology>
    </subcellularLocation>
</comment>
<accession>A0AAF5I2N0</accession>
<feature type="transmembrane region" description="Helical" evidence="6">
    <location>
        <begin position="288"/>
        <end position="309"/>
    </location>
</feature>
<name>A0AAF5I2N0_STRER</name>
<dbReference type="PANTHER" id="PTHR12308">
    <property type="entry name" value="ANOCTAMIN"/>
    <property type="match status" value="1"/>
</dbReference>
<dbReference type="AlphaFoldDB" id="A0AAF5I2N0"/>
<dbReference type="Pfam" id="PF04547">
    <property type="entry name" value="Anoctamin"/>
    <property type="match status" value="1"/>
</dbReference>
<comment type="caution">
    <text evidence="6">Lacks conserved residue(s) required for the propagation of feature annotation.</text>
</comment>
<evidence type="ECO:0000256" key="2">
    <source>
        <dbReference type="ARBA" id="ARBA00009671"/>
    </source>
</evidence>
<dbReference type="Proteomes" id="UP000035681">
    <property type="component" value="Unplaced"/>
</dbReference>
<evidence type="ECO:0000256" key="3">
    <source>
        <dbReference type="ARBA" id="ARBA00022692"/>
    </source>
</evidence>
<feature type="transmembrane region" description="Helical" evidence="6">
    <location>
        <begin position="246"/>
        <end position="268"/>
    </location>
</feature>
<feature type="compositionally biased region" description="Basic and acidic residues" evidence="7">
    <location>
        <begin position="803"/>
        <end position="814"/>
    </location>
</feature>
<dbReference type="WBParaSite" id="TCONS_00012488.p1">
    <property type="protein sequence ID" value="TCONS_00012488.p1"/>
    <property type="gene ID" value="XLOC_008133"/>
</dbReference>
<feature type="domain" description="Anoctamin transmembrane" evidence="8">
    <location>
        <begin position="235"/>
        <end position="734"/>
    </location>
</feature>
<sequence length="814" mass="95184">MNWLPNYKNTDEFRRKILEIIKYGFIEGRKYAGSGDLWQLVEENVDADLLITISPLLDDEKQKDVVTWLVDVIKMYEPGLKIEVRFHQLTHCYALYISADFLTTLKGAELCHLHKHVKGQFGGGTKPFVFAEVQSFTGVENKSTFFSQMERSMIVKQIIDMIRAPKEALKIKTIFEKYGDIYKLNVSYDGRTLVAFLLANNIIDHIIPLHDREELKKLQHEWLYNIFDEQPLDKIKEYFGTEISMYFAWLGHLTTYLCAPAAVAFFIFLMKGFDIKSNIEDDNRETTLFSDISFVVFAFFNCVWSSAYLEFWKRRQAELAFKWGTYDLEMEGNLQEPRSKFKGDSMRPNPISGRLEPYFPSWKHYLIRYAFTFPITILSVLLLLFFLYIFIQIQTATEQTFGNSYFLSWLIYLPIIAQGFTGLLADKLYRYLAVWLNDFENHRTDDDYEQSLIFKIVIFQSVSAFSSLFYIAFYLKDMKRLQETLGTLLVTRQLTQNFAEITVPYIIKKFRFCQLAYNQASNEKNKNKLLKHVESIKMLWENKNLDNEKRDNNSSNDLKILKSSTFVSQRLPIPEFKVQQEEKYLITDSEIQSLMSAYERPLDDYLEMFIQFGYVLLFSPAFSLAAFCALINNFFEIKVDAFKLCNTVQRPFGRNVKNIGAWQKLMEVMGVAGVIVNCALIGQSCLMQRIFPDLSATGQILVVVIMEHVFLGARLLMDLLIPDTPNWVRLEISKMEHRKKETYKKNTIISQRKNNMYNVQNMSKNDNVNALPCDVQTSNIHNRQYSSKSFIKHNRNRRSCTPSDRRPLILDEND</sequence>
<keyword evidence="9" id="KW-1185">Reference proteome</keyword>
<feature type="transmembrane region" description="Helical" evidence="6">
    <location>
        <begin position="452"/>
        <end position="475"/>
    </location>
</feature>
<evidence type="ECO:0000256" key="6">
    <source>
        <dbReference type="RuleBase" id="RU280814"/>
    </source>
</evidence>
<feature type="transmembrane region" description="Helical" evidence="6">
    <location>
        <begin position="612"/>
        <end position="635"/>
    </location>
</feature>
<dbReference type="GO" id="GO:0005886">
    <property type="term" value="C:plasma membrane"/>
    <property type="evidence" value="ECO:0007669"/>
    <property type="project" value="TreeGrafter"/>
</dbReference>
<organism evidence="9 10">
    <name type="scientific">Strongyloides stercoralis</name>
    <name type="common">Threadworm</name>
    <dbReference type="NCBI Taxonomy" id="6248"/>
    <lineage>
        <taxon>Eukaryota</taxon>
        <taxon>Metazoa</taxon>
        <taxon>Ecdysozoa</taxon>
        <taxon>Nematoda</taxon>
        <taxon>Chromadorea</taxon>
        <taxon>Rhabditida</taxon>
        <taxon>Tylenchina</taxon>
        <taxon>Panagrolaimomorpha</taxon>
        <taxon>Strongyloidoidea</taxon>
        <taxon>Strongyloididae</taxon>
        <taxon>Strongyloides</taxon>
    </lineage>
</organism>
<feature type="region of interest" description="Disordered" evidence="7">
    <location>
        <begin position="792"/>
        <end position="814"/>
    </location>
</feature>
<protein>
    <recommendedName>
        <fullName evidence="6">Anoctamin</fullName>
    </recommendedName>
</protein>
<evidence type="ECO:0000313" key="10">
    <source>
        <dbReference type="WBParaSite" id="TCONS_00012488.p1"/>
    </source>
</evidence>
<evidence type="ECO:0000259" key="8">
    <source>
        <dbReference type="Pfam" id="PF04547"/>
    </source>
</evidence>
<evidence type="ECO:0000256" key="4">
    <source>
        <dbReference type="ARBA" id="ARBA00022989"/>
    </source>
</evidence>
<dbReference type="InterPro" id="IPR049452">
    <property type="entry name" value="Anoctamin_TM"/>
</dbReference>
<dbReference type="PANTHER" id="PTHR12308:SF51">
    <property type="entry name" value="ANOCTAMIN-8"/>
    <property type="match status" value="1"/>
</dbReference>